<dbReference type="RefSeq" id="WP_264602175.1">
    <property type="nucleotide sequence ID" value="NZ_JAOQNS010000008.1"/>
</dbReference>
<gene>
    <name evidence="14" type="ORF">M2319_002902</name>
</gene>
<feature type="region of interest" description="Disordered" evidence="8">
    <location>
        <begin position="41"/>
        <end position="173"/>
    </location>
</feature>
<dbReference type="Gene3D" id="3.30.70.100">
    <property type="match status" value="1"/>
</dbReference>
<feature type="chain" id="PRO_5047215585" evidence="10">
    <location>
        <begin position="44"/>
        <end position="972"/>
    </location>
</feature>
<dbReference type="InterPro" id="IPR011066">
    <property type="entry name" value="MscS_channel_C_sf"/>
</dbReference>
<keyword evidence="10" id="KW-0732">Signal</keyword>
<feature type="signal peptide" evidence="10">
    <location>
        <begin position="1"/>
        <end position="43"/>
    </location>
</feature>
<evidence type="ECO:0000256" key="2">
    <source>
        <dbReference type="ARBA" id="ARBA00008017"/>
    </source>
</evidence>
<keyword evidence="7" id="KW-0175">Coiled coil</keyword>
<dbReference type="InterPro" id="IPR011014">
    <property type="entry name" value="MscS_channel_TM-2"/>
</dbReference>
<sequence length="972" mass="104410">MTHPGTDATDTAPPTGRGRAARAIALAAALAAGLVLAAAPVHAQQSGDAATVPVESKAAPAASQTPDQSAPDKATRDTPPPADAVVQPRARPLDMPIDHREDRNGGNGDSAKSGPADAGPASQGTPPPSGNSRGADAPDAENAPENASANPPEAAPADAAEGEAEAELRTTTPLAIPMAEVRKKLEAWERNLNQMTAALQREGLTNRDLNELQGNLEVLRLDTLQTQKSISPAVDALNARIQQLAPAEDETVESKEVKDTRTELEKERAQLEGLVKQIGVATLRAEELVAAVNDRKRTLFARRLFERERSIADPTLWLNAFNDLPAALGSLALLAVDWWGLLKAQIGEIAGIVLIAMGGLILALVAFFHRLLLRKSKRMALTEEPPLLKKVWAALVVMLVNMMLPLLGVGVFFGIIEVIGASPDRIDNFSWTIIFTVLTLSATHGLTRAILAPGRPNWRMVPLTDGAVDRLIILIFSIALMLAANVLLDGIARNLFAPISLTLLVHGSFAVVYHLLILSSVRIVARGRIASGADEQASPGRFWSWFIPLVTLASIAGLVGTVLGFIAFGWFVAIQIIWTVTVLSLLHLLLIFVDETLTTGLRNAAAARIEAGDSLVSQARSEQVGVILSGLFRIILMGLAAVLILTPWGVQSTKLLGSLEALFFGIKVGDVTFSLSAVLIALGIFLVGYAFTRSIQSWMENRLLPSTSLDIGLKTSIKTAVGYVGVIIAGMIAFSYIGLDLQNIAIVAGALSVGIGFGLQSIVNNFVSGLILLAERPIKVGDWIVVGSEQGFVKRINVRATEIETFDRAAVIVPNSDLISGVVKNWMHNDVTGRIIVPVGVAYGSDPDEVREILMECARDEKMILAYPAPSVFFMDFGDSSLNFELRCYVSDVGYLLGTASDLRFKIYRRFAEAGVEIPFPQRDINLRDMDRLEKLMDKRKAGRARPKTAEPPRDDRPSYADIDPNDADGDD</sequence>
<reference evidence="15" key="1">
    <citation type="submission" date="2023-07" db="EMBL/GenBank/DDBJ databases">
        <title>Genome sequencing of Purple Non-Sulfur Bacteria from various extreme environments.</title>
        <authorList>
            <person name="Mayer M."/>
        </authorList>
    </citation>
    <scope>NUCLEOTIDE SEQUENCE [LARGE SCALE GENOMIC DNA]</scope>
    <source>
        <strain evidence="15">DSM 17935</strain>
    </source>
</reference>
<feature type="domain" description="DUF3772" evidence="12">
    <location>
        <begin position="276"/>
        <end position="335"/>
    </location>
</feature>
<name>A0ABT3HDT0_9HYPH</name>
<evidence type="ECO:0000256" key="6">
    <source>
        <dbReference type="ARBA" id="ARBA00023136"/>
    </source>
</evidence>
<dbReference type="Gene3D" id="2.30.30.60">
    <property type="match status" value="1"/>
</dbReference>
<dbReference type="Pfam" id="PF12607">
    <property type="entry name" value="DUF3772"/>
    <property type="match status" value="1"/>
</dbReference>
<feature type="transmembrane region" description="Helical" evidence="9">
    <location>
        <begin position="572"/>
        <end position="593"/>
    </location>
</feature>
<dbReference type="InterPro" id="IPR010920">
    <property type="entry name" value="LSM_dom_sf"/>
</dbReference>
<feature type="transmembrane region" description="Helical" evidence="9">
    <location>
        <begin position="745"/>
        <end position="773"/>
    </location>
</feature>
<keyword evidence="4 9" id="KW-0812">Transmembrane</keyword>
<feature type="transmembrane region" description="Helical" evidence="9">
    <location>
        <begin position="498"/>
        <end position="521"/>
    </location>
</feature>
<evidence type="ECO:0000256" key="10">
    <source>
        <dbReference type="SAM" id="SignalP"/>
    </source>
</evidence>
<dbReference type="Gene3D" id="1.10.287.1260">
    <property type="match status" value="1"/>
</dbReference>
<dbReference type="EMBL" id="JAOQNS010000008">
    <property type="protein sequence ID" value="MCW2308556.1"/>
    <property type="molecule type" value="Genomic_DNA"/>
</dbReference>
<feature type="transmembrane region" description="Helical" evidence="9">
    <location>
        <begin position="471"/>
        <end position="492"/>
    </location>
</feature>
<keyword evidence="6 9" id="KW-0472">Membrane</keyword>
<organism evidence="14 15">
    <name type="scientific">Rhodobium gokarnense</name>
    <dbReference type="NCBI Taxonomy" id="364296"/>
    <lineage>
        <taxon>Bacteria</taxon>
        <taxon>Pseudomonadati</taxon>
        <taxon>Pseudomonadota</taxon>
        <taxon>Alphaproteobacteria</taxon>
        <taxon>Hyphomicrobiales</taxon>
        <taxon>Rhodobiaceae</taxon>
        <taxon>Rhodobium</taxon>
    </lineage>
</organism>
<feature type="transmembrane region" description="Helical" evidence="9">
    <location>
        <begin position="542"/>
        <end position="566"/>
    </location>
</feature>
<feature type="transmembrane region" description="Helical" evidence="9">
    <location>
        <begin position="392"/>
        <end position="416"/>
    </location>
</feature>
<evidence type="ECO:0000256" key="7">
    <source>
        <dbReference type="SAM" id="Coils"/>
    </source>
</evidence>
<evidence type="ECO:0000256" key="1">
    <source>
        <dbReference type="ARBA" id="ARBA00004651"/>
    </source>
</evidence>
<dbReference type="InterPro" id="IPR049278">
    <property type="entry name" value="MS_channel_C"/>
</dbReference>
<dbReference type="SUPFAM" id="SSF50182">
    <property type="entry name" value="Sm-like ribonucleoproteins"/>
    <property type="match status" value="1"/>
</dbReference>
<comment type="similarity">
    <text evidence="2">Belongs to the MscS (TC 1.A.23) family.</text>
</comment>
<feature type="transmembrane region" description="Helical" evidence="9">
    <location>
        <begin position="630"/>
        <end position="651"/>
    </location>
</feature>
<dbReference type="SUPFAM" id="SSF82689">
    <property type="entry name" value="Mechanosensitive channel protein MscS (YggB), C-terminal domain"/>
    <property type="match status" value="1"/>
</dbReference>
<comment type="caution">
    <text evidence="14">The sequence shown here is derived from an EMBL/GenBank/DDBJ whole genome shotgun (WGS) entry which is preliminary data.</text>
</comment>
<evidence type="ECO:0000256" key="8">
    <source>
        <dbReference type="SAM" id="MobiDB-lite"/>
    </source>
</evidence>
<dbReference type="InterPro" id="IPR006686">
    <property type="entry name" value="MscS_channel_CS"/>
</dbReference>
<dbReference type="PANTHER" id="PTHR30347:SF1">
    <property type="entry name" value="MECHANOSENSITIVE CHANNEL MSCK"/>
    <property type="match status" value="1"/>
</dbReference>
<keyword evidence="5 9" id="KW-1133">Transmembrane helix</keyword>
<feature type="transmembrane region" description="Helical" evidence="9">
    <location>
        <begin position="671"/>
        <end position="692"/>
    </location>
</feature>
<feature type="domain" description="Mechanosensitive ion channel MscS C-terminal" evidence="13">
    <location>
        <begin position="837"/>
        <end position="918"/>
    </location>
</feature>
<feature type="transmembrane region" description="Helical" evidence="9">
    <location>
        <begin position="428"/>
        <end position="451"/>
    </location>
</feature>
<evidence type="ECO:0000313" key="15">
    <source>
        <dbReference type="Proteomes" id="UP001209755"/>
    </source>
</evidence>
<accession>A0ABT3HDT0</accession>
<feature type="coiled-coil region" evidence="7">
    <location>
        <begin position="247"/>
        <end position="277"/>
    </location>
</feature>
<dbReference type="Pfam" id="PF21082">
    <property type="entry name" value="MS_channel_3rd"/>
    <property type="match status" value="1"/>
</dbReference>
<comment type="subcellular location">
    <subcellularLocation>
        <location evidence="1">Cell membrane</location>
        <topology evidence="1">Multi-pass membrane protein</topology>
    </subcellularLocation>
</comment>
<keyword evidence="3" id="KW-1003">Cell membrane</keyword>
<evidence type="ECO:0000256" key="4">
    <source>
        <dbReference type="ARBA" id="ARBA00022692"/>
    </source>
</evidence>
<dbReference type="Proteomes" id="UP001209755">
    <property type="component" value="Unassembled WGS sequence"/>
</dbReference>
<feature type="transmembrane region" description="Helical" evidence="9">
    <location>
        <begin position="720"/>
        <end position="739"/>
    </location>
</feature>
<evidence type="ECO:0000256" key="5">
    <source>
        <dbReference type="ARBA" id="ARBA00022989"/>
    </source>
</evidence>
<evidence type="ECO:0000313" key="14">
    <source>
        <dbReference type="EMBL" id="MCW2308556.1"/>
    </source>
</evidence>
<protein>
    <submittedName>
        <fullName evidence="14">Small-conductance mechanosensitive channel</fullName>
    </submittedName>
</protein>
<dbReference type="PANTHER" id="PTHR30347">
    <property type="entry name" value="POTASSIUM CHANNEL RELATED"/>
    <property type="match status" value="1"/>
</dbReference>
<dbReference type="InterPro" id="IPR006685">
    <property type="entry name" value="MscS_channel_2nd"/>
</dbReference>
<evidence type="ECO:0000256" key="3">
    <source>
        <dbReference type="ARBA" id="ARBA00022475"/>
    </source>
</evidence>
<feature type="compositionally biased region" description="Low complexity" evidence="8">
    <location>
        <begin position="135"/>
        <end position="159"/>
    </location>
</feature>
<evidence type="ECO:0000259" key="12">
    <source>
        <dbReference type="Pfam" id="PF12607"/>
    </source>
</evidence>
<dbReference type="InterPro" id="IPR052702">
    <property type="entry name" value="MscS-like_channel"/>
</dbReference>
<evidence type="ECO:0000259" key="13">
    <source>
        <dbReference type="Pfam" id="PF21082"/>
    </source>
</evidence>
<evidence type="ECO:0000256" key="9">
    <source>
        <dbReference type="SAM" id="Phobius"/>
    </source>
</evidence>
<dbReference type="SUPFAM" id="SSF82861">
    <property type="entry name" value="Mechanosensitive channel protein MscS (YggB), transmembrane region"/>
    <property type="match status" value="1"/>
</dbReference>
<feature type="transmembrane region" description="Helical" evidence="9">
    <location>
        <begin position="349"/>
        <end position="372"/>
    </location>
</feature>
<dbReference type="Pfam" id="PF00924">
    <property type="entry name" value="MS_channel_2nd"/>
    <property type="match status" value="1"/>
</dbReference>
<feature type="region of interest" description="Disordered" evidence="8">
    <location>
        <begin position="937"/>
        <end position="972"/>
    </location>
</feature>
<feature type="compositionally biased region" description="Basic and acidic residues" evidence="8">
    <location>
        <begin position="948"/>
        <end position="959"/>
    </location>
</feature>
<dbReference type="InterPro" id="IPR023408">
    <property type="entry name" value="MscS_beta-dom_sf"/>
</dbReference>
<keyword evidence="15" id="KW-1185">Reference proteome</keyword>
<dbReference type="InterPro" id="IPR022249">
    <property type="entry name" value="DUF3772"/>
</dbReference>
<dbReference type="PROSITE" id="PS01246">
    <property type="entry name" value="UPF0003"/>
    <property type="match status" value="1"/>
</dbReference>
<evidence type="ECO:0000259" key="11">
    <source>
        <dbReference type="Pfam" id="PF00924"/>
    </source>
</evidence>
<feature type="domain" description="Mechanosensitive ion channel MscS" evidence="11">
    <location>
        <begin position="762"/>
        <end position="827"/>
    </location>
</feature>
<proteinExistence type="inferred from homology"/>